<sequence length="291" mass="31128">MRARPIVRVFLCLVAALWTLSPGRAFSQDAAGAGERPSQCRAIASRDPGSDPDLALGVVPAQFAPSGRGLFEGGAGDRTVRITYVTHATFLIESPGGVRAATDYAGYAGPAVPDIVTMNKAHSSHNTAFPDPAIKHVLKGWNPAGDGPARHALTVGDMYVRNVTTDIRSFGGAMEPDGNSIFIFEVAGLCIGHLGHLHHRLTDEDYAAIGRLDVLMVPVDGGMTMSQDGMGEIAERLQSRIILPMHRFSGPIDRFLANVPEFEVDWRLSDTIEVSAKTLPKRPTVIVLPGV</sequence>
<protein>
    <submittedName>
        <fullName evidence="2">MBL fold metallo-hydrolase</fullName>
    </submittedName>
</protein>
<comment type="caution">
    <text evidence="2">The sequence shown here is derived from an EMBL/GenBank/DDBJ whole genome shotgun (WGS) entry which is preliminary data.</text>
</comment>
<keyword evidence="1" id="KW-0732">Signal</keyword>
<feature type="chain" id="PRO_5046660870" evidence="1">
    <location>
        <begin position="28"/>
        <end position="291"/>
    </location>
</feature>
<proteinExistence type="predicted"/>
<evidence type="ECO:0000256" key="1">
    <source>
        <dbReference type="SAM" id="SignalP"/>
    </source>
</evidence>
<feature type="signal peptide" evidence="1">
    <location>
        <begin position="1"/>
        <end position="27"/>
    </location>
</feature>
<dbReference type="SUPFAM" id="SSF56281">
    <property type="entry name" value="Metallo-hydrolase/oxidoreductase"/>
    <property type="match status" value="1"/>
</dbReference>
<dbReference type="RefSeq" id="WP_207350179.1">
    <property type="nucleotide sequence ID" value="NZ_JAFMPY010000006.1"/>
</dbReference>
<dbReference type="Proteomes" id="UP000664288">
    <property type="component" value="Unassembled WGS sequence"/>
</dbReference>
<evidence type="ECO:0000313" key="2">
    <source>
        <dbReference type="EMBL" id="MBO0903543.1"/>
    </source>
</evidence>
<keyword evidence="3" id="KW-1185">Reference proteome</keyword>
<organism evidence="2 3">
    <name type="scientific">Jiella sonneratiae</name>
    <dbReference type="NCBI Taxonomy" id="2816856"/>
    <lineage>
        <taxon>Bacteria</taxon>
        <taxon>Pseudomonadati</taxon>
        <taxon>Pseudomonadota</taxon>
        <taxon>Alphaproteobacteria</taxon>
        <taxon>Hyphomicrobiales</taxon>
        <taxon>Aurantimonadaceae</taxon>
        <taxon>Jiella</taxon>
    </lineage>
</organism>
<reference evidence="2 3" key="1">
    <citation type="submission" date="2021-03" db="EMBL/GenBank/DDBJ databases">
        <title>Whole genome sequence of Jiella sp. MQZ13P-4.</title>
        <authorList>
            <person name="Tuo L."/>
        </authorList>
    </citation>
    <scope>NUCLEOTIDE SEQUENCE [LARGE SCALE GENOMIC DNA]</scope>
    <source>
        <strain evidence="2 3">MQZ13P-4</strain>
    </source>
</reference>
<dbReference type="PANTHER" id="PTHR39189">
    <property type="entry name" value="UPF0173 METAL-DEPENDENT HYDROLASE YTKL"/>
    <property type="match status" value="1"/>
</dbReference>
<evidence type="ECO:0000313" key="3">
    <source>
        <dbReference type="Proteomes" id="UP000664288"/>
    </source>
</evidence>
<dbReference type="PANTHER" id="PTHR39189:SF1">
    <property type="entry name" value="UPF0173 METAL-DEPENDENT HYDROLASE YTKL"/>
    <property type="match status" value="1"/>
</dbReference>
<dbReference type="Pfam" id="PF13483">
    <property type="entry name" value="Lactamase_B_3"/>
    <property type="match status" value="1"/>
</dbReference>
<dbReference type="Gene3D" id="3.60.15.10">
    <property type="entry name" value="Ribonuclease Z/Hydroxyacylglutathione hydrolase-like"/>
    <property type="match status" value="1"/>
</dbReference>
<name>A0ABS3J1L1_9HYPH</name>
<dbReference type="InterPro" id="IPR036866">
    <property type="entry name" value="RibonucZ/Hydroxyglut_hydro"/>
</dbReference>
<dbReference type="EMBL" id="JAFMPY010000006">
    <property type="protein sequence ID" value="MBO0903543.1"/>
    <property type="molecule type" value="Genomic_DNA"/>
</dbReference>
<accession>A0ABS3J1L1</accession>
<gene>
    <name evidence="2" type="ORF">J1C47_07800</name>
</gene>